<dbReference type="Gene3D" id="1.10.1760.20">
    <property type="match status" value="1"/>
</dbReference>
<dbReference type="PANTHER" id="PTHR34295:SF1">
    <property type="entry name" value="BIOTIN TRANSPORTER BIOY"/>
    <property type="match status" value="1"/>
</dbReference>
<keyword evidence="2" id="KW-0812">Transmembrane</keyword>
<accession>A0A150IRV2</accession>
<accession>A0A150IKQ2</accession>
<gene>
    <name evidence="3" type="ORF">APG10_00729</name>
    <name evidence="4" type="ORF">APG11_00943</name>
    <name evidence="5" type="ORF">APG12_00915</name>
</gene>
<dbReference type="GO" id="GO:0005886">
    <property type="term" value="C:plasma membrane"/>
    <property type="evidence" value="ECO:0007669"/>
    <property type="project" value="UniProtKB-SubCell"/>
</dbReference>
<keyword evidence="1" id="KW-0813">Transport</keyword>
<comment type="caution">
    <text evidence="5">The sequence shown here is derived from an EMBL/GenBank/DDBJ whole genome shotgun (WGS) entry which is preliminary data.</text>
</comment>
<evidence type="ECO:0000313" key="4">
    <source>
        <dbReference type="EMBL" id="KYC47697.1"/>
    </source>
</evidence>
<feature type="transmembrane region" description="Helical" evidence="2">
    <location>
        <begin position="84"/>
        <end position="101"/>
    </location>
</feature>
<organism evidence="5 8">
    <name type="scientific">Candidatus Methanofastidiosum methylothiophilum</name>
    <dbReference type="NCBI Taxonomy" id="1705564"/>
    <lineage>
        <taxon>Archaea</taxon>
        <taxon>Methanobacteriati</taxon>
        <taxon>Methanobacteriota</taxon>
        <taxon>Stenosarchaea group</taxon>
        <taxon>Candidatus Methanofastidiosia</taxon>
        <taxon>Candidatus Methanofastidiosales</taxon>
        <taxon>Candidatus Methanofastidiosaceae</taxon>
        <taxon>Candidatus Methanofastidiosum</taxon>
    </lineage>
</organism>
<dbReference type="Pfam" id="PF02632">
    <property type="entry name" value="BioY"/>
    <property type="match status" value="1"/>
</dbReference>
<dbReference type="GO" id="GO:0015225">
    <property type="term" value="F:biotin transmembrane transporter activity"/>
    <property type="evidence" value="ECO:0007669"/>
    <property type="project" value="UniProtKB-UniRule"/>
</dbReference>
<keyword evidence="2" id="KW-1133">Transmembrane helix</keyword>
<dbReference type="PATRIC" id="fig|1706438.3.peg.924"/>
<dbReference type="PANTHER" id="PTHR34295">
    <property type="entry name" value="BIOTIN TRANSPORTER BIOY"/>
    <property type="match status" value="1"/>
</dbReference>
<comment type="subcellular location">
    <subcellularLocation>
        <location evidence="1">Cell membrane</location>
        <topology evidence="1">Multi-pass membrane protein</topology>
    </subcellularLocation>
</comment>
<dbReference type="PIRSF" id="PIRSF016661">
    <property type="entry name" value="BioY"/>
    <property type="match status" value="1"/>
</dbReference>
<evidence type="ECO:0000256" key="1">
    <source>
        <dbReference type="PIRNR" id="PIRNR016661"/>
    </source>
</evidence>
<accession>A0A150IZ99</accession>
<dbReference type="AlphaFoldDB" id="A0A150IZ99"/>
<evidence type="ECO:0000313" key="7">
    <source>
        <dbReference type="Proteomes" id="UP000092401"/>
    </source>
</evidence>
<proteinExistence type="inferred from homology"/>
<feature type="transmembrane region" description="Helical" evidence="2">
    <location>
        <begin position="113"/>
        <end position="134"/>
    </location>
</feature>
<evidence type="ECO:0000313" key="3">
    <source>
        <dbReference type="EMBL" id="KYC45583.1"/>
    </source>
</evidence>
<comment type="similarity">
    <text evidence="1">Belongs to the BioY family.</text>
</comment>
<name>A0A150IZ99_9EURY</name>
<dbReference type="EMBL" id="LNJC01000016">
    <property type="protein sequence ID" value="KYC50297.1"/>
    <property type="molecule type" value="Genomic_DNA"/>
</dbReference>
<sequence>MIKSKELSFVALFAALTAVGGFISIPFYPVPLTLQVFFVLLSGALLGKKLGALSQIVYLGLGAIGAPVFHNFTGGIGILLGPTGGFLFGFIPGAYVAGLFYEKFHNNKLHFSGLLLSIVPIYTLGILWLSFITGMPLEKAVLVGGIPFIPGDFVKSIIVFLVEKKVKNYLKFNI</sequence>
<dbReference type="EMBL" id="LNGE01000015">
    <property type="protein sequence ID" value="KYC45583.1"/>
    <property type="molecule type" value="Genomic_DNA"/>
</dbReference>
<evidence type="ECO:0000313" key="8">
    <source>
        <dbReference type="Proteomes" id="UP000092403"/>
    </source>
</evidence>
<dbReference type="Proteomes" id="UP000091929">
    <property type="component" value="Unassembled WGS sequence"/>
</dbReference>
<dbReference type="PATRIC" id="fig|1706436.3.peg.736"/>
<dbReference type="PATRIC" id="fig|1706437.3.peg.953"/>
<evidence type="ECO:0000313" key="6">
    <source>
        <dbReference type="Proteomes" id="UP000091929"/>
    </source>
</evidence>
<feature type="transmembrane region" description="Helical" evidence="2">
    <location>
        <begin position="140"/>
        <end position="162"/>
    </location>
</feature>
<evidence type="ECO:0000313" key="5">
    <source>
        <dbReference type="EMBL" id="KYC50297.1"/>
    </source>
</evidence>
<dbReference type="Proteomes" id="UP000092401">
    <property type="component" value="Unassembled WGS sequence"/>
</dbReference>
<keyword evidence="1" id="KW-1003">Cell membrane</keyword>
<dbReference type="Proteomes" id="UP000092403">
    <property type="component" value="Unassembled WGS sequence"/>
</dbReference>
<reference evidence="6 7" key="1">
    <citation type="journal article" date="2016" name="ISME J.">
        <title>Chasing the elusive Euryarchaeota class WSA2: genomes reveal a uniquely fastidious methyl-reducing methanogen.</title>
        <authorList>
            <person name="Nobu M.K."/>
            <person name="Narihiro T."/>
            <person name="Kuroda K."/>
            <person name="Mei R."/>
            <person name="Liu W.T."/>
        </authorList>
    </citation>
    <scope>NUCLEOTIDE SEQUENCE [LARGE SCALE GENOMIC DNA]</scope>
    <source>
        <strain evidence="3">B03fssc0709_Meth_Bin005</strain>
        <strain evidence="4">B15fssc0709_Meth_Bin003</strain>
        <strain evidence="5">BMIXfssc0709_Meth_Bin006</strain>
    </source>
</reference>
<evidence type="ECO:0000256" key="2">
    <source>
        <dbReference type="SAM" id="Phobius"/>
    </source>
</evidence>
<protein>
    <submittedName>
        <fullName evidence="5">BioY family protein</fullName>
    </submittedName>
</protein>
<dbReference type="EMBL" id="LNGF01000018">
    <property type="protein sequence ID" value="KYC47697.1"/>
    <property type="molecule type" value="Genomic_DNA"/>
</dbReference>
<keyword evidence="1 2" id="KW-0472">Membrane</keyword>
<dbReference type="InterPro" id="IPR003784">
    <property type="entry name" value="BioY"/>
</dbReference>